<organism evidence="2 3">
    <name type="scientific">Methylobacterium jeotgali</name>
    <dbReference type="NCBI Taxonomy" id="381630"/>
    <lineage>
        <taxon>Bacteria</taxon>
        <taxon>Pseudomonadati</taxon>
        <taxon>Pseudomonadota</taxon>
        <taxon>Alphaproteobacteria</taxon>
        <taxon>Hyphomicrobiales</taxon>
        <taxon>Methylobacteriaceae</taxon>
        <taxon>Methylobacterium</taxon>
    </lineage>
</organism>
<keyword evidence="1" id="KW-1133">Transmembrane helix</keyword>
<reference evidence="2" key="2">
    <citation type="submission" date="2021-08" db="EMBL/GenBank/DDBJ databases">
        <authorList>
            <person name="Tani A."/>
            <person name="Ola A."/>
            <person name="Ogura Y."/>
            <person name="Katsura K."/>
            <person name="Hayashi T."/>
        </authorList>
    </citation>
    <scope>NUCLEOTIDE SEQUENCE</scope>
    <source>
        <strain evidence="2">LMG 23639</strain>
    </source>
</reference>
<dbReference type="Proteomes" id="UP001055102">
    <property type="component" value="Unassembled WGS sequence"/>
</dbReference>
<keyword evidence="3" id="KW-1185">Reference proteome</keyword>
<protein>
    <recommendedName>
        <fullName evidence="4">DUF3592 domain-containing protein</fullName>
    </recommendedName>
</protein>
<name>A0ABQ4SR36_9HYPH</name>
<evidence type="ECO:0000256" key="1">
    <source>
        <dbReference type="SAM" id="Phobius"/>
    </source>
</evidence>
<reference evidence="2" key="1">
    <citation type="journal article" date="2021" name="Front. Microbiol.">
        <title>Comprehensive Comparative Genomics and Phenotyping of Methylobacterium Species.</title>
        <authorList>
            <person name="Alessa O."/>
            <person name="Ogura Y."/>
            <person name="Fujitani Y."/>
            <person name="Takami H."/>
            <person name="Hayashi T."/>
            <person name="Sahin N."/>
            <person name="Tani A."/>
        </authorList>
    </citation>
    <scope>NUCLEOTIDE SEQUENCE</scope>
    <source>
        <strain evidence="2">LMG 23639</strain>
    </source>
</reference>
<evidence type="ECO:0008006" key="4">
    <source>
        <dbReference type="Google" id="ProtNLM"/>
    </source>
</evidence>
<keyword evidence="1" id="KW-0472">Membrane</keyword>
<evidence type="ECO:0000313" key="3">
    <source>
        <dbReference type="Proteomes" id="UP001055102"/>
    </source>
</evidence>
<accession>A0ABQ4SR36</accession>
<feature type="transmembrane region" description="Helical" evidence="1">
    <location>
        <begin position="12"/>
        <end position="32"/>
    </location>
</feature>
<keyword evidence="1" id="KW-0812">Transmembrane</keyword>
<feature type="transmembrane region" description="Helical" evidence="1">
    <location>
        <begin position="143"/>
        <end position="164"/>
    </location>
</feature>
<proteinExistence type="predicted"/>
<dbReference type="EMBL" id="BPQR01000015">
    <property type="protein sequence ID" value="GJE05640.1"/>
    <property type="molecule type" value="Genomic_DNA"/>
</dbReference>
<gene>
    <name evidence="2" type="ORF">AOPFMNJM_0944</name>
</gene>
<comment type="caution">
    <text evidence="2">The sequence shown here is derived from an EMBL/GenBank/DDBJ whole genome shotgun (WGS) entry which is preliminary data.</text>
</comment>
<evidence type="ECO:0000313" key="2">
    <source>
        <dbReference type="EMBL" id="GJE05640.1"/>
    </source>
</evidence>
<sequence length="174" mass="18676">MLGGIGGWIVGKLKYLLLIAAVGGPIVAWSSWEDGQRRREVEAKGQTATATIDGATRTKRRRSGTSYRVHLSWTDTAGQTHAAKDVPISRGMADRIIVDDRIQVDTLPIRYLAEGGAADRLEAGENVIVVDDEASQLQTDDEMITIGIGAGIVGALGSALLFWLGRRRPQAQPA</sequence>